<dbReference type="OrthoDB" id="1298252at2759"/>
<dbReference type="SUPFAM" id="SSF52047">
    <property type="entry name" value="RNI-like"/>
    <property type="match status" value="1"/>
</dbReference>
<dbReference type="InterPro" id="IPR032675">
    <property type="entry name" value="LRR_dom_sf"/>
</dbReference>
<evidence type="ECO:0000313" key="3">
    <source>
        <dbReference type="Proteomes" id="UP000467841"/>
    </source>
</evidence>
<dbReference type="Pfam" id="PF24758">
    <property type="entry name" value="LRR_At5g56370"/>
    <property type="match status" value="1"/>
</dbReference>
<protein>
    <recommendedName>
        <fullName evidence="1">F-box domain-containing protein</fullName>
    </recommendedName>
</protein>
<dbReference type="SMART" id="SM00256">
    <property type="entry name" value="FBOX"/>
    <property type="match status" value="1"/>
</dbReference>
<dbReference type="EMBL" id="CACVBM020001484">
    <property type="protein sequence ID" value="CAA7051614.1"/>
    <property type="molecule type" value="Genomic_DNA"/>
</dbReference>
<dbReference type="Gene3D" id="1.20.1280.50">
    <property type="match status" value="1"/>
</dbReference>
<dbReference type="Proteomes" id="UP000467841">
    <property type="component" value="Unassembled WGS sequence"/>
</dbReference>
<dbReference type="InterPro" id="IPR036047">
    <property type="entry name" value="F-box-like_dom_sf"/>
</dbReference>
<evidence type="ECO:0000313" key="2">
    <source>
        <dbReference type="EMBL" id="CAA7051614.1"/>
    </source>
</evidence>
<dbReference type="InterPro" id="IPR055411">
    <property type="entry name" value="LRR_FXL15/At3g58940/PEG3-like"/>
</dbReference>
<dbReference type="SUPFAM" id="SSF81383">
    <property type="entry name" value="F-box domain"/>
    <property type="match status" value="1"/>
</dbReference>
<gene>
    <name evidence="2" type="ORF">MERR_LOCUS38849</name>
</gene>
<organism evidence="2 3">
    <name type="scientific">Microthlaspi erraticum</name>
    <dbReference type="NCBI Taxonomy" id="1685480"/>
    <lineage>
        <taxon>Eukaryota</taxon>
        <taxon>Viridiplantae</taxon>
        <taxon>Streptophyta</taxon>
        <taxon>Embryophyta</taxon>
        <taxon>Tracheophyta</taxon>
        <taxon>Spermatophyta</taxon>
        <taxon>Magnoliopsida</taxon>
        <taxon>eudicotyledons</taxon>
        <taxon>Gunneridae</taxon>
        <taxon>Pentapetalae</taxon>
        <taxon>rosids</taxon>
        <taxon>malvids</taxon>
        <taxon>Brassicales</taxon>
        <taxon>Brassicaceae</taxon>
        <taxon>Coluteocarpeae</taxon>
        <taxon>Microthlaspi</taxon>
    </lineage>
</organism>
<dbReference type="CDD" id="cd22160">
    <property type="entry name" value="F-box_AtFBL13-like"/>
    <property type="match status" value="1"/>
</dbReference>
<name>A0A6D2KEX9_9BRAS</name>
<dbReference type="PANTHER" id="PTHR31900">
    <property type="entry name" value="F-BOX/RNI SUPERFAMILY PROTEIN-RELATED"/>
    <property type="match status" value="1"/>
</dbReference>
<dbReference type="Gene3D" id="3.80.10.10">
    <property type="entry name" value="Ribonuclease Inhibitor"/>
    <property type="match status" value="1"/>
</dbReference>
<dbReference type="PROSITE" id="PS50181">
    <property type="entry name" value="FBOX"/>
    <property type="match status" value="1"/>
</dbReference>
<dbReference type="InterPro" id="IPR053781">
    <property type="entry name" value="F-box_AtFBL13-like"/>
</dbReference>
<dbReference type="InterPro" id="IPR001810">
    <property type="entry name" value="F-box_dom"/>
</dbReference>
<dbReference type="AlphaFoldDB" id="A0A6D2KEX9"/>
<keyword evidence="3" id="KW-1185">Reference proteome</keyword>
<dbReference type="PANTHER" id="PTHR31900:SF33">
    <property type="entry name" value="PROTEIN WITH RNI-LIKE_FBD-LIKE DOMAIN"/>
    <property type="match status" value="1"/>
</dbReference>
<accession>A0A6D2KEX9</accession>
<evidence type="ECO:0000259" key="1">
    <source>
        <dbReference type="PROSITE" id="PS50181"/>
    </source>
</evidence>
<comment type="caution">
    <text evidence="2">The sequence shown here is derived from an EMBL/GenBank/DDBJ whole genome shotgun (WGS) entry which is preliminary data.</text>
</comment>
<feature type="domain" description="F-box" evidence="1">
    <location>
        <begin position="22"/>
        <end position="58"/>
    </location>
</feature>
<dbReference type="Pfam" id="PF00646">
    <property type="entry name" value="F-box"/>
    <property type="match status" value="1"/>
</dbReference>
<reference evidence="2" key="1">
    <citation type="submission" date="2020-01" db="EMBL/GenBank/DDBJ databases">
        <authorList>
            <person name="Mishra B."/>
        </authorList>
    </citation>
    <scope>NUCLEOTIDE SEQUENCE [LARGE SCALE GENOMIC DNA]</scope>
</reference>
<proteinExistence type="predicted"/>
<dbReference type="InterPro" id="IPR050232">
    <property type="entry name" value="FBL13/AtMIF1-like"/>
</dbReference>
<sequence>MAGRGKAIQARSKRNSNRLKGLDRISELPDPLICQILSHLSTKETVSTSVLSTRWRSLWLWVPSLDLSSESFPDFNTFKSFGYRLFDANRGSCIHKVKLYIGDNKLYGDDYLTSWIDALVKRKIQHLDVRYDSEPENCEMPLSLYTCKTLVYLKLFQVSFRDAESSKLSIAGSVSLPCLRTMHLELVFYPDEAAFEGLVSSCPVLEELTVVGCETVGSTVFRVSSRSLNKLKINLMFCGHEVGSQVVIDAPLLGFLSIIDNLSERFIVKNIHPNAKLDIWLAFGLGQGEFDEAHVLTKTSMVSEFLPGVSGIKEMTIWWPTFKVICLYSKLEPVPRFRNLSILHAKLYPTAMKWLPTFLDICPNLKSFILVWIGDYEKM</sequence>